<evidence type="ECO:0000313" key="2">
    <source>
        <dbReference type="EMBL" id="MEW9305723.1"/>
    </source>
</evidence>
<organism evidence="2 3">
    <name type="scientific">Labrys neptuniae</name>
    <dbReference type="NCBI Taxonomy" id="376174"/>
    <lineage>
        <taxon>Bacteria</taxon>
        <taxon>Pseudomonadati</taxon>
        <taxon>Pseudomonadota</taxon>
        <taxon>Alphaproteobacteria</taxon>
        <taxon>Hyphomicrobiales</taxon>
        <taxon>Xanthobacteraceae</taxon>
        <taxon>Labrys</taxon>
    </lineage>
</organism>
<feature type="compositionally biased region" description="Low complexity" evidence="1">
    <location>
        <begin position="107"/>
        <end position="122"/>
    </location>
</feature>
<feature type="compositionally biased region" description="Basic and acidic residues" evidence="1">
    <location>
        <begin position="182"/>
        <end position="197"/>
    </location>
</feature>
<reference evidence="2 3" key="1">
    <citation type="submission" date="2024-07" db="EMBL/GenBank/DDBJ databases">
        <title>Description of Labrys sedimenti sp. nov., isolated from a diclofenac-degrading enrichment culture.</title>
        <authorList>
            <person name="Tancsics A."/>
            <person name="Csepanyi A."/>
        </authorList>
    </citation>
    <scope>NUCLEOTIDE SEQUENCE [LARGE SCALE GENOMIC DNA]</scope>
    <source>
        <strain evidence="2 3">LMG 23578</strain>
    </source>
</reference>
<feature type="compositionally biased region" description="Acidic residues" evidence="1">
    <location>
        <begin position="200"/>
        <end position="222"/>
    </location>
</feature>
<dbReference type="EMBL" id="JBFNQD010000002">
    <property type="protein sequence ID" value="MEW9305723.1"/>
    <property type="molecule type" value="Genomic_DNA"/>
</dbReference>
<evidence type="ECO:0000256" key="1">
    <source>
        <dbReference type="SAM" id="MobiDB-lite"/>
    </source>
</evidence>
<protein>
    <submittedName>
        <fullName evidence="2">DUF2076 domain-containing protein</fullName>
    </submittedName>
</protein>
<gene>
    <name evidence="2" type="ORF">ABXS05_09260</name>
</gene>
<dbReference type="InterPro" id="IPR018648">
    <property type="entry name" value="DUF2076"/>
</dbReference>
<sequence length="222" mass="23028">MTPNEKALIEDLFNRLRSSAPTGRDNEAEAAIAAEMARSPGAAYALVQTVLVQDHALREAHAKMQAAETASQQAQQAPQAPQQPAQPQSILERAGSALQGFGGQRNQAQPGQVPPQQAEQPARGGGFLQGALQTAAGVAGGALLFEGVRSMFGGGGGLFGGGSSAPWGEGNTTINETIINENADKGRDNDDNVRDASYDSNDDDDDGDYDSDDSGGSDDSWI</sequence>
<name>A0ABV3PKI3_9HYPH</name>
<comment type="caution">
    <text evidence="2">The sequence shown here is derived from an EMBL/GenBank/DDBJ whole genome shotgun (WGS) entry which is preliminary data.</text>
</comment>
<feature type="region of interest" description="Disordered" evidence="1">
    <location>
        <begin position="65"/>
        <end position="124"/>
    </location>
</feature>
<keyword evidence="3" id="KW-1185">Reference proteome</keyword>
<evidence type="ECO:0000313" key="3">
    <source>
        <dbReference type="Proteomes" id="UP001555786"/>
    </source>
</evidence>
<feature type="compositionally biased region" description="Low complexity" evidence="1">
    <location>
        <begin position="65"/>
        <end position="88"/>
    </location>
</feature>
<feature type="region of interest" description="Disordered" evidence="1">
    <location>
        <begin position="163"/>
        <end position="222"/>
    </location>
</feature>
<dbReference type="Pfam" id="PF09849">
    <property type="entry name" value="DUF2076"/>
    <property type="match status" value="1"/>
</dbReference>
<accession>A0ABV3PKI3</accession>
<dbReference type="Proteomes" id="UP001555786">
    <property type="component" value="Unassembled WGS sequence"/>
</dbReference>
<proteinExistence type="predicted"/>
<dbReference type="RefSeq" id="WP_367623682.1">
    <property type="nucleotide sequence ID" value="NZ_JBFNQD010000002.1"/>
</dbReference>
<feature type="compositionally biased region" description="Low complexity" evidence="1">
    <location>
        <begin position="168"/>
        <end position="181"/>
    </location>
</feature>